<reference evidence="6" key="1">
    <citation type="submission" date="2025-08" db="UniProtKB">
        <authorList>
            <consortium name="Ensembl"/>
        </authorList>
    </citation>
    <scope>IDENTIFICATION</scope>
</reference>
<dbReference type="GO" id="GO:0004725">
    <property type="term" value="F:protein tyrosine phosphatase activity"/>
    <property type="evidence" value="ECO:0007669"/>
    <property type="project" value="UniProtKB-EC"/>
</dbReference>
<evidence type="ECO:0000256" key="1">
    <source>
        <dbReference type="ARBA" id="ARBA00008601"/>
    </source>
</evidence>
<dbReference type="GeneTree" id="ENSGT00940000154628"/>
<comment type="catalytic activity">
    <reaction evidence="3">
        <text>O-phospho-L-threonyl-[protein] + H2O = L-threonyl-[protein] + phosphate</text>
        <dbReference type="Rhea" id="RHEA:47004"/>
        <dbReference type="Rhea" id="RHEA-COMP:11060"/>
        <dbReference type="Rhea" id="RHEA-COMP:11605"/>
        <dbReference type="ChEBI" id="CHEBI:15377"/>
        <dbReference type="ChEBI" id="CHEBI:30013"/>
        <dbReference type="ChEBI" id="CHEBI:43474"/>
        <dbReference type="ChEBI" id="CHEBI:61977"/>
        <dbReference type="EC" id="3.1.3.16"/>
    </reaction>
</comment>
<keyword evidence="3" id="KW-0378">Hydrolase</keyword>
<dbReference type="GO" id="GO:0043409">
    <property type="term" value="P:negative regulation of MAPK cascade"/>
    <property type="evidence" value="ECO:0007669"/>
    <property type="project" value="TreeGrafter"/>
</dbReference>
<organism evidence="6 7">
    <name type="scientific">Leptobrachium leishanense</name>
    <name type="common">Leishan spiny toad</name>
    <dbReference type="NCBI Taxonomy" id="445787"/>
    <lineage>
        <taxon>Eukaryota</taxon>
        <taxon>Metazoa</taxon>
        <taxon>Chordata</taxon>
        <taxon>Craniata</taxon>
        <taxon>Vertebrata</taxon>
        <taxon>Euteleostomi</taxon>
        <taxon>Amphibia</taxon>
        <taxon>Batrachia</taxon>
        <taxon>Anura</taxon>
        <taxon>Pelobatoidea</taxon>
        <taxon>Megophryidae</taxon>
        <taxon>Leptobrachium</taxon>
    </lineage>
</organism>
<dbReference type="OrthoDB" id="10252009at2759"/>
<dbReference type="PROSITE" id="PS50056">
    <property type="entry name" value="TYR_PHOSPHATASE_2"/>
    <property type="match status" value="1"/>
</dbReference>
<dbReference type="EC" id="3.1.3.16" evidence="3"/>
<comment type="catalytic activity">
    <reaction evidence="3">
        <text>O-phospho-L-seryl-[protein] + H2O = L-seryl-[protein] + phosphate</text>
        <dbReference type="Rhea" id="RHEA:20629"/>
        <dbReference type="Rhea" id="RHEA-COMP:9863"/>
        <dbReference type="Rhea" id="RHEA-COMP:11604"/>
        <dbReference type="ChEBI" id="CHEBI:15377"/>
        <dbReference type="ChEBI" id="CHEBI:29999"/>
        <dbReference type="ChEBI" id="CHEBI:43474"/>
        <dbReference type="ChEBI" id="CHEBI:83421"/>
        <dbReference type="EC" id="3.1.3.16"/>
    </reaction>
</comment>
<dbReference type="InterPro" id="IPR020422">
    <property type="entry name" value="TYR_PHOSPHATASE_DUAL_dom"/>
</dbReference>
<reference evidence="6" key="2">
    <citation type="submission" date="2025-09" db="UniProtKB">
        <authorList>
            <consortium name="Ensembl"/>
        </authorList>
    </citation>
    <scope>IDENTIFICATION</scope>
</reference>
<dbReference type="PRINTS" id="PR01909">
    <property type="entry name" value="ADSPHPHTASEA"/>
</dbReference>
<dbReference type="PROSITE" id="PS50054">
    <property type="entry name" value="TYR_PHOSPHATASE_DUAL"/>
    <property type="match status" value="1"/>
</dbReference>
<evidence type="ECO:0000256" key="2">
    <source>
        <dbReference type="PIRSR" id="PIRSR620405-1"/>
    </source>
</evidence>
<dbReference type="GO" id="GO:0008138">
    <property type="term" value="F:protein tyrosine/serine/threonine phosphatase activity"/>
    <property type="evidence" value="ECO:0007669"/>
    <property type="project" value="UniProtKB-UniRule"/>
</dbReference>
<dbReference type="Pfam" id="PF00782">
    <property type="entry name" value="DSPc"/>
    <property type="match status" value="1"/>
</dbReference>
<evidence type="ECO:0000259" key="4">
    <source>
        <dbReference type="PROSITE" id="PS50054"/>
    </source>
</evidence>
<protein>
    <recommendedName>
        <fullName evidence="3">Dual specificity protein phosphatase</fullName>
        <ecNumber evidence="3">3.1.3.16</ecNumber>
        <ecNumber evidence="3">3.1.3.48</ecNumber>
    </recommendedName>
</protein>
<name>A0A8C5PTQ8_9ANUR</name>
<dbReference type="SUPFAM" id="SSF52799">
    <property type="entry name" value="(Phosphotyrosine protein) phosphatases II"/>
    <property type="match status" value="1"/>
</dbReference>
<dbReference type="PANTHER" id="PTHR45682:SF10">
    <property type="entry name" value="DUAL SPECIFICITY PROTEIN PHOSPHATASE 13 ISOFORM B"/>
    <property type="match status" value="1"/>
</dbReference>
<dbReference type="GO" id="GO:0005737">
    <property type="term" value="C:cytoplasm"/>
    <property type="evidence" value="ECO:0007669"/>
    <property type="project" value="TreeGrafter"/>
</dbReference>
<dbReference type="AlphaFoldDB" id="A0A8C5PTQ8"/>
<dbReference type="SMART" id="SM00195">
    <property type="entry name" value="DSPc"/>
    <property type="match status" value="1"/>
</dbReference>
<evidence type="ECO:0000256" key="3">
    <source>
        <dbReference type="RuleBase" id="RU366038"/>
    </source>
</evidence>
<feature type="domain" description="Tyrosine-protein phosphatase" evidence="4">
    <location>
        <begin position="30"/>
        <end position="198"/>
    </location>
</feature>
<evidence type="ECO:0000313" key="6">
    <source>
        <dbReference type="Ensembl" id="ENSLLEP00000027767.1"/>
    </source>
</evidence>
<dbReference type="GO" id="GO:0033549">
    <property type="term" value="F:MAP kinase phosphatase activity"/>
    <property type="evidence" value="ECO:0007669"/>
    <property type="project" value="TreeGrafter"/>
</dbReference>
<keyword evidence="7" id="KW-1185">Reference proteome</keyword>
<dbReference type="InterPro" id="IPR000340">
    <property type="entry name" value="Dual-sp_phosphatase_cat-dom"/>
</dbReference>
<dbReference type="EC" id="3.1.3.48" evidence="3"/>
<sequence length="209" mass="23406">MMAALQHHYEPLQVPDLQFILWQHNGSTGHVNQVWPKLYLGDAGSGTDCIPGTIGSWRLGLFGFTARDKSVLRELGITHILNAASGRYRINTGPEFYKDLNIDYYGVEADDDANFNMSTYFYPAAQFISAGLQCNKGKVLVHCAMGISRAASLVLAFLMISEGLSLLDALRTVSEHRDIFPNHGFLEQLRQLDIKLQDKRRSRMDASKI</sequence>
<feature type="domain" description="Tyrosine specific protein phosphatases" evidence="5">
    <location>
        <begin position="119"/>
        <end position="177"/>
    </location>
</feature>
<comment type="catalytic activity">
    <reaction evidence="3">
        <text>O-phospho-L-tyrosyl-[protein] + H2O = L-tyrosyl-[protein] + phosphate</text>
        <dbReference type="Rhea" id="RHEA:10684"/>
        <dbReference type="Rhea" id="RHEA-COMP:10136"/>
        <dbReference type="Rhea" id="RHEA-COMP:20101"/>
        <dbReference type="ChEBI" id="CHEBI:15377"/>
        <dbReference type="ChEBI" id="CHEBI:43474"/>
        <dbReference type="ChEBI" id="CHEBI:46858"/>
        <dbReference type="ChEBI" id="CHEBI:61978"/>
        <dbReference type="EC" id="3.1.3.48"/>
    </reaction>
</comment>
<keyword evidence="3" id="KW-0904">Protein phosphatase</keyword>
<evidence type="ECO:0000259" key="5">
    <source>
        <dbReference type="PROSITE" id="PS50056"/>
    </source>
</evidence>
<comment type="similarity">
    <text evidence="1 3">Belongs to the protein-tyrosine phosphatase family. Non-receptor class dual specificity subfamily.</text>
</comment>
<dbReference type="PANTHER" id="PTHR45682">
    <property type="entry name" value="AGAP008228-PA"/>
    <property type="match status" value="1"/>
</dbReference>
<dbReference type="Proteomes" id="UP000694569">
    <property type="component" value="Unplaced"/>
</dbReference>
<comment type="function">
    <text evidence="3">Dual specificity phosphatase able to dephosphorylate phosphotyrosine, phosphoserine and phosphothreonine residues, with a preference for phosphotyrosine as a substrate.</text>
</comment>
<proteinExistence type="inferred from homology"/>
<gene>
    <name evidence="6" type="primary">DUSP13B</name>
</gene>
<dbReference type="Ensembl" id="ENSLLET00000028856.1">
    <property type="protein sequence ID" value="ENSLLEP00000027767.1"/>
    <property type="gene ID" value="ENSLLEG00000017627.1"/>
</dbReference>
<accession>A0A8C5PTQ8</accession>
<dbReference type="InterPro" id="IPR029021">
    <property type="entry name" value="Prot-tyrosine_phosphatase-like"/>
</dbReference>
<feature type="active site" description="Phosphocysteine intermediate" evidence="2">
    <location>
        <position position="143"/>
    </location>
</feature>
<dbReference type="GO" id="GO:0004722">
    <property type="term" value="F:protein serine/threonine phosphatase activity"/>
    <property type="evidence" value="ECO:0007669"/>
    <property type="project" value="UniProtKB-EC"/>
</dbReference>
<dbReference type="Gene3D" id="3.90.190.10">
    <property type="entry name" value="Protein tyrosine phosphatase superfamily"/>
    <property type="match status" value="1"/>
</dbReference>
<evidence type="ECO:0000313" key="7">
    <source>
        <dbReference type="Proteomes" id="UP000694569"/>
    </source>
</evidence>
<dbReference type="InterPro" id="IPR000387">
    <property type="entry name" value="Tyr_Pase_dom"/>
</dbReference>
<dbReference type="InterPro" id="IPR020405">
    <property type="entry name" value="Atypical_DUSP_subfamA"/>
</dbReference>